<organism evidence="6 7">
    <name type="scientific">Haloferax larsenii</name>
    <dbReference type="NCBI Taxonomy" id="302484"/>
    <lineage>
        <taxon>Archaea</taxon>
        <taxon>Methanobacteriati</taxon>
        <taxon>Methanobacteriota</taxon>
        <taxon>Stenosarchaea group</taxon>
        <taxon>Halobacteria</taxon>
        <taxon>Halobacteriales</taxon>
        <taxon>Haloferacaceae</taxon>
        <taxon>Haloferax</taxon>
    </lineage>
</organism>
<dbReference type="InterPro" id="IPR001367">
    <property type="entry name" value="Fe_dep_repressor"/>
</dbReference>
<dbReference type="GO" id="GO:0003700">
    <property type="term" value="F:DNA-binding transcription factor activity"/>
    <property type="evidence" value="ECO:0007669"/>
    <property type="project" value="InterPro"/>
</dbReference>
<protein>
    <submittedName>
        <fullName evidence="6">Mn-dependent transcriptional regulator, DtxR family</fullName>
    </submittedName>
</protein>
<dbReference type="Pfam" id="PF01325">
    <property type="entry name" value="Fe_dep_repress"/>
    <property type="match status" value="1"/>
</dbReference>
<evidence type="ECO:0000259" key="5">
    <source>
        <dbReference type="PROSITE" id="PS50944"/>
    </source>
</evidence>
<gene>
    <name evidence="6" type="ORF">SAMN04488691_101492</name>
</gene>
<dbReference type="InterPro" id="IPR036421">
    <property type="entry name" value="Fe_dep_repressor_sf"/>
</dbReference>
<dbReference type="InterPro" id="IPR036388">
    <property type="entry name" value="WH-like_DNA-bd_sf"/>
</dbReference>
<dbReference type="InterPro" id="IPR022687">
    <property type="entry name" value="HTH_DTXR"/>
</dbReference>
<feature type="domain" description="HTH dtxR-type" evidence="5">
    <location>
        <begin position="1"/>
        <end position="62"/>
    </location>
</feature>
<evidence type="ECO:0000313" key="7">
    <source>
        <dbReference type="Proteomes" id="UP000183894"/>
    </source>
</evidence>
<comment type="similarity">
    <text evidence="1">Belongs to the DtxR/MntR family.</text>
</comment>
<evidence type="ECO:0000313" key="6">
    <source>
        <dbReference type="EMBL" id="SEK45480.1"/>
    </source>
</evidence>
<dbReference type="SUPFAM" id="SSF46785">
    <property type="entry name" value="Winged helix' DNA-binding domain"/>
    <property type="match status" value="1"/>
</dbReference>
<dbReference type="InterPro" id="IPR022689">
    <property type="entry name" value="Iron_dep_repressor"/>
</dbReference>
<keyword evidence="2" id="KW-0805">Transcription regulation</keyword>
<dbReference type="RefSeq" id="WP_074791742.1">
    <property type="nucleotide sequence ID" value="NZ_FOAD01000001.1"/>
</dbReference>
<dbReference type="AlphaFoldDB" id="A0A1H7H8W6"/>
<dbReference type="GO" id="GO:0003677">
    <property type="term" value="F:DNA binding"/>
    <property type="evidence" value="ECO:0007669"/>
    <property type="project" value="UniProtKB-KW"/>
</dbReference>
<name>A0A1H7H8W6_HALLR</name>
<evidence type="ECO:0000256" key="3">
    <source>
        <dbReference type="ARBA" id="ARBA00023125"/>
    </source>
</evidence>
<dbReference type="SMART" id="SM00529">
    <property type="entry name" value="HTH_DTXR"/>
    <property type="match status" value="1"/>
</dbReference>
<proteinExistence type="inferred from homology"/>
<dbReference type="PANTHER" id="PTHR33238">
    <property type="entry name" value="IRON (METAL) DEPENDENT REPRESSOR, DTXR FAMILY"/>
    <property type="match status" value="1"/>
</dbReference>
<evidence type="ECO:0000256" key="2">
    <source>
        <dbReference type="ARBA" id="ARBA00023015"/>
    </source>
</evidence>
<sequence length="150" mass="16558">MNTADQYVKAIYLLQQIENGPAATGTLADKMDVSPASANEMIGKLESRGLAEHEKYKGVSLTDEGIVQARDALQTYCIIERFLSNVLDVEDFRAEARELEPVIDDMIAGRLDTIIDRKSECPDCFDPESDACEYLDVCDAEAETETEAAD</sequence>
<dbReference type="PROSITE" id="PS50944">
    <property type="entry name" value="HTH_DTXR"/>
    <property type="match status" value="1"/>
</dbReference>
<dbReference type="SUPFAM" id="SSF47979">
    <property type="entry name" value="Iron-dependent repressor protein, dimerization domain"/>
    <property type="match status" value="1"/>
</dbReference>
<keyword evidence="3" id="KW-0238">DNA-binding</keyword>
<evidence type="ECO:0000256" key="4">
    <source>
        <dbReference type="ARBA" id="ARBA00023163"/>
    </source>
</evidence>
<dbReference type="Pfam" id="PF02742">
    <property type="entry name" value="Fe_dep_repr_C"/>
    <property type="match status" value="1"/>
</dbReference>
<dbReference type="EMBL" id="FOAD01000001">
    <property type="protein sequence ID" value="SEK45480.1"/>
    <property type="molecule type" value="Genomic_DNA"/>
</dbReference>
<dbReference type="InterPro" id="IPR050536">
    <property type="entry name" value="DtxR_MntR_Metal-Reg"/>
</dbReference>
<dbReference type="OrthoDB" id="311420at2157"/>
<dbReference type="InterPro" id="IPR036390">
    <property type="entry name" value="WH_DNA-bd_sf"/>
</dbReference>
<reference evidence="6 7" key="1">
    <citation type="submission" date="2016-10" db="EMBL/GenBank/DDBJ databases">
        <authorList>
            <person name="de Groot N.N."/>
        </authorList>
    </citation>
    <scope>NUCLEOTIDE SEQUENCE [LARGE SCALE GENOMIC DNA]</scope>
    <source>
        <strain evidence="6 7">CDM_5</strain>
    </source>
</reference>
<dbReference type="GO" id="GO:0046983">
    <property type="term" value="F:protein dimerization activity"/>
    <property type="evidence" value="ECO:0007669"/>
    <property type="project" value="InterPro"/>
</dbReference>
<dbReference type="PANTHER" id="PTHR33238:SF7">
    <property type="entry name" value="IRON-DEPENDENT TRANSCRIPTIONAL REGULATOR"/>
    <property type="match status" value="1"/>
</dbReference>
<dbReference type="Gene3D" id="1.10.10.10">
    <property type="entry name" value="Winged helix-like DNA-binding domain superfamily/Winged helix DNA-binding domain"/>
    <property type="match status" value="1"/>
</dbReference>
<dbReference type="GO" id="GO:0046914">
    <property type="term" value="F:transition metal ion binding"/>
    <property type="evidence" value="ECO:0007669"/>
    <property type="project" value="InterPro"/>
</dbReference>
<keyword evidence="4" id="KW-0804">Transcription</keyword>
<accession>A0A1H7H8W6</accession>
<dbReference type="Proteomes" id="UP000183894">
    <property type="component" value="Unassembled WGS sequence"/>
</dbReference>
<evidence type="ECO:0000256" key="1">
    <source>
        <dbReference type="ARBA" id="ARBA00007871"/>
    </source>
</evidence>